<reference evidence="2 3" key="1">
    <citation type="submission" date="2018-02" db="EMBL/GenBank/DDBJ databases">
        <authorList>
            <person name="Cohen D.B."/>
            <person name="Kent A.D."/>
        </authorList>
    </citation>
    <scope>NUCLEOTIDE SEQUENCE [LARGE SCALE GENOMIC DNA]</scope>
    <source>
        <strain evidence="2">1</strain>
    </source>
</reference>
<evidence type="ECO:0000313" key="3">
    <source>
        <dbReference type="Proteomes" id="UP000238164"/>
    </source>
</evidence>
<protein>
    <submittedName>
        <fullName evidence="2">Uncharacterized protein</fullName>
    </submittedName>
</protein>
<evidence type="ECO:0000313" key="2">
    <source>
        <dbReference type="EMBL" id="SPD87899.1"/>
    </source>
</evidence>
<proteinExistence type="predicted"/>
<dbReference type="RefSeq" id="WP_105186528.1">
    <property type="nucleotide sequence ID" value="NZ_BAAAGO010000008.1"/>
</dbReference>
<feature type="chain" id="PRO_5039244798" evidence="1">
    <location>
        <begin position="23"/>
        <end position="271"/>
    </location>
</feature>
<evidence type="ECO:0000256" key="1">
    <source>
        <dbReference type="SAM" id="SignalP"/>
    </source>
</evidence>
<organism evidence="2 3">
    <name type="scientific">Micropruina glycogenica</name>
    <dbReference type="NCBI Taxonomy" id="75385"/>
    <lineage>
        <taxon>Bacteria</taxon>
        <taxon>Bacillati</taxon>
        <taxon>Actinomycetota</taxon>
        <taxon>Actinomycetes</taxon>
        <taxon>Propionibacteriales</taxon>
        <taxon>Nocardioidaceae</taxon>
        <taxon>Micropruina</taxon>
    </lineage>
</organism>
<feature type="signal peptide" evidence="1">
    <location>
        <begin position="1"/>
        <end position="22"/>
    </location>
</feature>
<dbReference type="AlphaFoldDB" id="A0A2N9JKG2"/>
<sequence length="271" mass="27035">MRAVSIGRTALALAAAVGLTLAGGTIAEAHGSKGGWARPLTCTGGEIASGTYASITVKGNCSIAKNAVVTVKGDITIRKGAALDAQTSPSTLTVGGDVFAAKDSSLGLGCQPAALMGNSAHPCVDADGNPIEDPTVFSTIKVKGGITALGASVILINGVQVGRSVTIVGGGDPVIPWSVKNTTITGNLWVSNVDTNWFGALFNKVGRNVVLLDITLVEDHPGASGLVYVVQNTIGRNLWCKGLSGVSGGFVPGAVNTVGGKALGQCAELAG</sequence>
<accession>A0A2N9JKG2</accession>
<dbReference type="Proteomes" id="UP000238164">
    <property type="component" value="Chromosome 1"/>
</dbReference>
<keyword evidence="3" id="KW-1185">Reference proteome</keyword>
<dbReference type="OrthoDB" id="5109179at2"/>
<keyword evidence="1" id="KW-0732">Signal</keyword>
<name>A0A2N9JKG2_9ACTN</name>
<dbReference type="KEGG" id="mgg:MPLG2_2869"/>
<dbReference type="EMBL" id="LT985188">
    <property type="protein sequence ID" value="SPD87899.1"/>
    <property type="molecule type" value="Genomic_DNA"/>
</dbReference>
<gene>
    <name evidence="2" type="ORF">MPLG2_2869</name>
</gene>